<gene>
    <name evidence="2" type="ordered locus">HCH_05312</name>
</gene>
<accession>Q2SBI9</accession>
<dbReference type="KEGG" id="hch:HCH_05312"/>
<dbReference type="HOGENOM" id="CLU_107027_0_0_6"/>
<name>Q2SBI9_HAHCH</name>
<dbReference type="OrthoDB" id="9788420at2"/>
<reference evidence="2 3" key="1">
    <citation type="journal article" date="2005" name="Nucleic Acids Res.">
        <title>Genomic blueprint of Hahella chejuensis, a marine microbe producing an algicidal agent.</title>
        <authorList>
            <person name="Jeong H."/>
            <person name="Yim J.H."/>
            <person name="Lee C."/>
            <person name="Choi S.-H."/>
            <person name="Park Y.K."/>
            <person name="Yoon S.H."/>
            <person name="Hur C.-G."/>
            <person name="Kang H.-Y."/>
            <person name="Kim D."/>
            <person name="Lee H.H."/>
            <person name="Park K.H."/>
            <person name="Park S.-H."/>
            <person name="Park H.-S."/>
            <person name="Lee H.K."/>
            <person name="Oh T.K."/>
            <person name="Kim J.F."/>
        </authorList>
    </citation>
    <scope>NUCLEOTIDE SEQUENCE [LARGE SCALE GENOMIC DNA]</scope>
    <source>
        <strain evidence="2 3">KCTC 2396</strain>
    </source>
</reference>
<dbReference type="RefSeq" id="WP_011399049.1">
    <property type="nucleotide sequence ID" value="NC_007645.1"/>
</dbReference>
<dbReference type="InterPro" id="IPR052336">
    <property type="entry name" value="MlaD_Phospholipid_Transporter"/>
</dbReference>
<proteinExistence type="predicted"/>
<evidence type="ECO:0000259" key="1">
    <source>
        <dbReference type="Pfam" id="PF02470"/>
    </source>
</evidence>
<dbReference type="InterPro" id="IPR030970">
    <property type="entry name" value="ABC_MlaD"/>
</dbReference>
<dbReference type="AlphaFoldDB" id="Q2SBI9"/>
<evidence type="ECO:0000313" key="2">
    <source>
        <dbReference type="EMBL" id="ABC31985.1"/>
    </source>
</evidence>
<dbReference type="Proteomes" id="UP000000238">
    <property type="component" value="Chromosome"/>
</dbReference>
<dbReference type="EMBL" id="CP000155">
    <property type="protein sequence ID" value="ABC31985.1"/>
    <property type="molecule type" value="Genomic_DNA"/>
</dbReference>
<protein>
    <submittedName>
        <fullName evidence="2">ABC-type transport system involved in resistance to organic solvents, periplasmic component</fullName>
    </submittedName>
</protein>
<dbReference type="Pfam" id="PF02470">
    <property type="entry name" value="MlaD"/>
    <property type="match status" value="1"/>
</dbReference>
<evidence type="ECO:0000313" key="3">
    <source>
        <dbReference type="Proteomes" id="UP000000238"/>
    </source>
</evidence>
<dbReference type="NCBIfam" id="TIGR04430">
    <property type="entry name" value="OM_asym_MlaD"/>
    <property type="match status" value="1"/>
</dbReference>
<feature type="domain" description="Mce/MlaD" evidence="1">
    <location>
        <begin position="39"/>
        <end position="115"/>
    </location>
</feature>
<keyword evidence="3" id="KW-1185">Reference proteome</keyword>
<dbReference type="InterPro" id="IPR003399">
    <property type="entry name" value="Mce/MlaD"/>
</dbReference>
<sequence length="149" mass="15730">MRIRTLEISVGAFIVAGIGALFLLALEVSGLSLSPTQDTYKLYAEFTDVGGLRVRGKVSLSGVTIGRVNSISLDPKSSKAVVEMDIDADVNYLSADSVAVISTAGLLGEKYINVSIGGDEEALKDGDFFYSTQGALNLEKLISDFATSQ</sequence>
<dbReference type="GO" id="GO:0005548">
    <property type="term" value="F:phospholipid transporter activity"/>
    <property type="evidence" value="ECO:0007669"/>
    <property type="project" value="TreeGrafter"/>
</dbReference>
<dbReference type="eggNOG" id="COG1463">
    <property type="taxonomic scope" value="Bacteria"/>
</dbReference>
<dbReference type="STRING" id="349521.HCH_05312"/>
<dbReference type="GO" id="GO:0005543">
    <property type="term" value="F:phospholipid binding"/>
    <property type="evidence" value="ECO:0007669"/>
    <property type="project" value="TreeGrafter"/>
</dbReference>
<dbReference type="PANTHER" id="PTHR33371:SF4">
    <property type="entry name" value="INTERMEMBRANE PHOSPHOLIPID TRANSPORT SYSTEM BINDING PROTEIN MLAD"/>
    <property type="match status" value="1"/>
</dbReference>
<organism evidence="2 3">
    <name type="scientific">Hahella chejuensis (strain KCTC 2396)</name>
    <dbReference type="NCBI Taxonomy" id="349521"/>
    <lineage>
        <taxon>Bacteria</taxon>
        <taxon>Pseudomonadati</taxon>
        <taxon>Pseudomonadota</taxon>
        <taxon>Gammaproteobacteria</taxon>
        <taxon>Oceanospirillales</taxon>
        <taxon>Hahellaceae</taxon>
        <taxon>Hahella</taxon>
    </lineage>
</organism>
<dbReference type="PANTHER" id="PTHR33371">
    <property type="entry name" value="INTERMEMBRANE PHOSPHOLIPID TRANSPORT SYSTEM BINDING PROTEIN MLAD-RELATED"/>
    <property type="match status" value="1"/>
</dbReference>